<comment type="caution">
    <text evidence="2">The sequence shown here is derived from an EMBL/GenBank/DDBJ whole genome shotgun (WGS) entry which is preliminary data.</text>
</comment>
<reference evidence="2" key="1">
    <citation type="submission" date="2017-05" db="EMBL/GenBank/DDBJ databases">
        <authorList>
            <person name="Varghese N."/>
            <person name="Submissions S."/>
        </authorList>
    </citation>
    <scope>NUCLEOTIDE SEQUENCE</scope>
    <source>
        <strain evidence="2">DSM 18763</strain>
    </source>
</reference>
<dbReference type="Proteomes" id="UP001157947">
    <property type="component" value="Unassembled WGS sequence"/>
</dbReference>
<dbReference type="EMBL" id="FXTX01000016">
    <property type="protein sequence ID" value="SMP17308.1"/>
    <property type="molecule type" value="Genomic_DNA"/>
</dbReference>
<dbReference type="PANTHER" id="PTHR43179">
    <property type="entry name" value="RHAMNOSYLTRANSFERASE WBBL"/>
    <property type="match status" value="1"/>
</dbReference>
<dbReference type="InterPro" id="IPR001173">
    <property type="entry name" value="Glyco_trans_2-like"/>
</dbReference>
<gene>
    <name evidence="2" type="ORF">SAMN06264868_1168</name>
</gene>
<organism evidence="2 3">
    <name type="scientific">Venenivibrio stagnispumantis</name>
    <dbReference type="NCBI Taxonomy" id="407998"/>
    <lineage>
        <taxon>Bacteria</taxon>
        <taxon>Pseudomonadati</taxon>
        <taxon>Aquificota</taxon>
        <taxon>Aquificia</taxon>
        <taxon>Aquificales</taxon>
        <taxon>Hydrogenothermaceae</taxon>
        <taxon>Venenivibrio</taxon>
    </lineage>
</organism>
<evidence type="ECO:0000313" key="3">
    <source>
        <dbReference type="Proteomes" id="UP001157947"/>
    </source>
</evidence>
<dbReference type="PANTHER" id="PTHR43179:SF7">
    <property type="entry name" value="RHAMNOSYLTRANSFERASE WBBL"/>
    <property type="match status" value="1"/>
</dbReference>
<sequence length="309" mass="36602">MISFILVNYNTLNLTYESIKSIIESFDDKNEYEIILVDNNSKDGSKEFFLNLEKKLNNFKYIYLEENLGFAKANNTGFKYSKGEYIYILNPDTLLHTKNINQIIDNKFAKDEKIAVIATKVIYGDGSLQPNVQKFTNLFTVSLRLLEIGKIVRNNKFLLNIFKYLPFKPKVINVYLQNFNEERKESFIDWASGCSLIFRRDIFEKLGGFDEKIFMYTEDEEICYRVHKLGYKILYTPDIVITHFVGKSSKNINDFIVKTKVKSEFYYFKKHFPKKINRLKFIYNIVSFLGYPFSKRLRIIRKTLKEITE</sequence>
<feature type="domain" description="Glycosyltransferase 2-like" evidence="1">
    <location>
        <begin position="3"/>
        <end position="157"/>
    </location>
</feature>
<dbReference type="InterPro" id="IPR029044">
    <property type="entry name" value="Nucleotide-diphossugar_trans"/>
</dbReference>
<name>A0AA46AF73_9AQUI</name>
<proteinExistence type="predicted"/>
<protein>
    <recommendedName>
        <fullName evidence="1">Glycosyltransferase 2-like domain-containing protein</fullName>
    </recommendedName>
</protein>
<dbReference type="Gene3D" id="3.90.550.10">
    <property type="entry name" value="Spore Coat Polysaccharide Biosynthesis Protein SpsA, Chain A"/>
    <property type="match status" value="1"/>
</dbReference>
<dbReference type="SUPFAM" id="SSF53448">
    <property type="entry name" value="Nucleotide-diphospho-sugar transferases"/>
    <property type="match status" value="1"/>
</dbReference>
<dbReference type="AlphaFoldDB" id="A0AA46AF73"/>
<evidence type="ECO:0000313" key="2">
    <source>
        <dbReference type="EMBL" id="SMP17308.1"/>
    </source>
</evidence>
<dbReference type="Pfam" id="PF00535">
    <property type="entry name" value="Glycos_transf_2"/>
    <property type="match status" value="1"/>
</dbReference>
<keyword evidence="3" id="KW-1185">Reference proteome</keyword>
<evidence type="ECO:0000259" key="1">
    <source>
        <dbReference type="Pfam" id="PF00535"/>
    </source>
</evidence>
<dbReference type="CDD" id="cd04186">
    <property type="entry name" value="GT_2_like_c"/>
    <property type="match status" value="1"/>
</dbReference>
<dbReference type="RefSeq" id="WP_265134194.1">
    <property type="nucleotide sequence ID" value="NZ_FXTX01000016.1"/>
</dbReference>
<accession>A0AA46AF73</accession>